<dbReference type="InterPro" id="IPR036961">
    <property type="entry name" value="Kinesin_motor_dom_sf"/>
</dbReference>
<organism evidence="8 9">
    <name type="scientific">Mola mola</name>
    <name type="common">Ocean sunfish</name>
    <name type="synonym">Tetraodon mola</name>
    <dbReference type="NCBI Taxonomy" id="94237"/>
    <lineage>
        <taxon>Eukaryota</taxon>
        <taxon>Metazoa</taxon>
        <taxon>Chordata</taxon>
        <taxon>Craniata</taxon>
        <taxon>Vertebrata</taxon>
        <taxon>Euteleostomi</taxon>
        <taxon>Actinopterygii</taxon>
        <taxon>Neopterygii</taxon>
        <taxon>Teleostei</taxon>
        <taxon>Neoteleostei</taxon>
        <taxon>Acanthomorphata</taxon>
        <taxon>Eupercaria</taxon>
        <taxon>Tetraodontiformes</taxon>
        <taxon>Molidae</taxon>
        <taxon>Mola</taxon>
    </lineage>
</organism>
<dbReference type="GO" id="GO:0007052">
    <property type="term" value="P:mitotic spindle organization"/>
    <property type="evidence" value="ECO:0007669"/>
    <property type="project" value="TreeGrafter"/>
</dbReference>
<proteinExistence type="inferred from homology"/>
<evidence type="ECO:0000259" key="7">
    <source>
        <dbReference type="PROSITE" id="PS50067"/>
    </source>
</evidence>
<evidence type="ECO:0000313" key="9">
    <source>
        <dbReference type="Proteomes" id="UP000261620"/>
    </source>
</evidence>
<dbReference type="PROSITE" id="PS50067">
    <property type="entry name" value="KINESIN_MOTOR_2"/>
    <property type="match status" value="1"/>
</dbReference>
<dbReference type="Proteomes" id="UP000261620">
    <property type="component" value="Unplaced"/>
</dbReference>
<dbReference type="GO" id="GO:0005875">
    <property type="term" value="C:microtubule associated complex"/>
    <property type="evidence" value="ECO:0007669"/>
    <property type="project" value="TreeGrafter"/>
</dbReference>
<feature type="region of interest" description="Disordered" evidence="6">
    <location>
        <begin position="155"/>
        <end position="177"/>
    </location>
</feature>
<dbReference type="Pfam" id="PF00225">
    <property type="entry name" value="Kinesin"/>
    <property type="match status" value="1"/>
</dbReference>
<dbReference type="SUPFAM" id="SSF52540">
    <property type="entry name" value="P-loop containing nucleoside triphosphate hydrolases"/>
    <property type="match status" value="1"/>
</dbReference>
<dbReference type="GO" id="GO:0007018">
    <property type="term" value="P:microtubule-based movement"/>
    <property type="evidence" value="ECO:0007669"/>
    <property type="project" value="InterPro"/>
</dbReference>
<evidence type="ECO:0000256" key="3">
    <source>
        <dbReference type="ARBA" id="ARBA00022840"/>
    </source>
</evidence>
<protein>
    <recommendedName>
        <fullName evidence="7">Kinesin motor domain-containing protein</fullName>
    </recommendedName>
</protein>
<feature type="binding site" evidence="5">
    <location>
        <begin position="84"/>
        <end position="91"/>
    </location>
    <ligand>
        <name>ATP</name>
        <dbReference type="ChEBI" id="CHEBI:30616"/>
    </ligand>
</feature>
<keyword evidence="9" id="KW-1185">Reference proteome</keyword>
<reference evidence="8" key="1">
    <citation type="submission" date="2025-08" db="UniProtKB">
        <authorList>
            <consortium name="Ensembl"/>
        </authorList>
    </citation>
    <scope>IDENTIFICATION</scope>
</reference>
<evidence type="ECO:0000256" key="4">
    <source>
        <dbReference type="ARBA" id="ARBA00023212"/>
    </source>
</evidence>
<dbReference type="STRING" id="94237.ENSMMOP00000000084"/>
<keyword evidence="4" id="KW-0963">Cytoplasm</keyword>
<dbReference type="SMART" id="SM00129">
    <property type="entry name" value="KISc"/>
    <property type="match status" value="1"/>
</dbReference>
<dbReference type="InterPro" id="IPR027417">
    <property type="entry name" value="P-loop_NTPase"/>
</dbReference>
<dbReference type="GO" id="GO:0008017">
    <property type="term" value="F:microtubule binding"/>
    <property type="evidence" value="ECO:0007669"/>
    <property type="project" value="InterPro"/>
</dbReference>
<dbReference type="InterPro" id="IPR027640">
    <property type="entry name" value="Kinesin-like_fam"/>
</dbReference>
<feature type="domain" description="Kinesin motor" evidence="7">
    <location>
        <begin position="5"/>
        <end position="177"/>
    </location>
</feature>
<dbReference type="PANTHER" id="PTHR47969:SF25">
    <property type="entry name" value="KINESIN MOTOR DOMAIN-CONTAINING PROTEIN"/>
    <property type="match status" value="1"/>
</dbReference>
<dbReference type="Gene3D" id="3.40.850.10">
    <property type="entry name" value="Kinesin motor domain"/>
    <property type="match status" value="1"/>
</dbReference>
<evidence type="ECO:0000313" key="8">
    <source>
        <dbReference type="Ensembl" id="ENSMMOP00000000084.1"/>
    </source>
</evidence>
<keyword evidence="5" id="KW-0505">Motor protein</keyword>
<reference evidence="8" key="2">
    <citation type="submission" date="2025-09" db="UniProtKB">
        <authorList>
            <consortium name="Ensembl"/>
        </authorList>
    </citation>
    <scope>IDENTIFICATION</scope>
</reference>
<keyword evidence="3 5" id="KW-0067">ATP-binding</keyword>
<name>A0A3Q3VVC9_MOLML</name>
<keyword evidence="2 5" id="KW-0547">Nucleotide-binding</keyword>
<evidence type="ECO:0000256" key="5">
    <source>
        <dbReference type="PROSITE-ProRule" id="PRU00283"/>
    </source>
</evidence>
<dbReference type="GO" id="GO:0051231">
    <property type="term" value="P:spindle elongation"/>
    <property type="evidence" value="ECO:0007669"/>
    <property type="project" value="TreeGrafter"/>
</dbReference>
<accession>A0A3Q3VVC9</accession>
<keyword evidence="4" id="KW-0206">Cytoskeleton</keyword>
<dbReference type="Ensembl" id="ENSMMOT00000000084.1">
    <property type="protein sequence ID" value="ENSMMOP00000000084.1"/>
    <property type="gene ID" value="ENSMMOG00000000078.1"/>
</dbReference>
<evidence type="ECO:0000256" key="1">
    <source>
        <dbReference type="ARBA" id="ARBA00004245"/>
    </source>
</evidence>
<dbReference type="GO" id="GO:0003777">
    <property type="term" value="F:microtubule motor activity"/>
    <property type="evidence" value="ECO:0007669"/>
    <property type="project" value="InterPro"/>
</dbReference>
<dbReference type="PANTHER" id="PTHR47969">
    <property type="entry name" value="CHROMOSOME-ASSOCIATED KINESIN KIF4A-RELATED"/>
    <property type="match status" value="1"/>
</dbReference>
<dbReference type="AlphaFoldDB" id="A0A3Q3VVC9"/>
<feature type="compositionally biased region" description="Polar residues" evidence="6">
    <location>
        <begin position="165"/>
        <end position="177"/>
    </location>
</feature>
<evidence type="ECO:0000256" key="6">
    <source>
        <dbReference type="SAM" id="MobiDB-lite"/>
    </source>
</evidence>
<sequence>MSEVCVRVAARVRPLLPREVLRNHRVCVRAVPGSAQVMLGSDRLFCFDHAFGPAASQDEVYESCVQPLVESLLDGYNATVFCYGQTGSGKTHTLGGGSPDEEGGIIERVARDVFLSLGKRGDDGAEATVQVSYMELYMEELRDLLELHTGPKELRIREDERGNTGKKQSLTVAKQVT</sequence>
<dbReference type="InterPro" id="IPR001752">
    <property type="entry name" value="Kinesin_motor_dom"/>
</dbReference>
<dbReference type="OMA" id="VHKELHI"/>
<comment type="subcellular location">
    <subcellularLocation>
        <location evidence="1">Cytoplasm</location>
        <location evidence="1">Cytoskeleton</location>
    </subcellularLocation>
</comment>
<comment type="similarity">
    <text evidence="5">Belongs to the TRAFAC class myosin-kinesin ATPase superfamily. Kinesin family.</text>
</comment>
<evidence type="ECO:0000256" key="2">
    <source>
        <dbReference type="ARBA" id="ARBA00022741"/>
    </source>
</evidence>
<dbReference type="GO" id="GO:0005524">
    <property type="term" value="F:ATP binding"/>
    <property type="evidence" value="ECO:0007669"/>
    <property type="project" value="UniProtKB-UniRule"/>
</dbReference>